<proteinExistence type="predicted"/>
<evidence type="ECO:0000313" key="2">
    <source>
        <dbReference type="Proteomes" id="UP000190648"/>
    </source>
</evidence>
<accession>A0A1V4K381</accession>
<keyword evidence="2" id="KW-1185">Reference proteome</keyword>
<dbReference type="Proteomes" id="UP000190648">
    <property type="component" value="Unassembled WGS sequence"/>
</dbReference>
<name>A0A1V4K381_PATFA</name>
<reference evidence="1 2" key="1">
    <citation type="submission" date="2016-02" db="EMBL/GenBank/DDBJ databases">
        <title>Band-tailed pigeon sequencing and assembly.</title>
        <authorList>
            <person name="Soares A.E."/>
            <person name="Novak B.J."/>
            <person name="Rice E.S."/>
            <person name="O'Connell B."/>
            <person name="Chang D."/>
            <person name="Weber S."/>
            <person name="Shapiro B."/>
        </authorList>
    </citation>
    <scope>NUCLEOTIDE SEQUENCE [LARGE SCALE GENOMIC DNA]</scope>
    <source>
        <strain evidence="1">BTP2013</strain>
        <tissue evidence="1">Blood</tissue>
    </source>
</reference>
<protein>
    <submittedName>
        <fullName evidence="1">Uncharacterized protein</fullName>
    </submittedName>
</protein>
<dbReference type="EMBL" id="LSYS01004732">
    <property type="protein sequence ID" value="OPJ78940.1"/>
    <property type="molecule type" value="Genomic_DNA"/>
</dbReference>
<evidence type="ECO:0000313" key="1">
    <source>
        <dbReference type="EMBL" id="OPJ78940.1"/>
    </source>
</evidence>
<organism evidence="1 2">
    <name type="scientific">Patagioenas fasciata monilis</name>
    <dbReference type="NCBI Taxonomy" id="372326"/>
    <lineage>
        <taxon>Eukaryota</taxon>
        <taxon>Metazoa</taxon>
        <taxon>Chordata</taxon>
        <taxon>Craniata</taxon>
        <taxon>Vertebrata</taxon>
        <taxon>Euteleostomi</taxon>
        <taxon>Archelosauria</taxon>
        <taxon>Archosauria</taxon>
        <taxon>Dinosauria</taxon>
        <taxon>Saurischia</taxon>
        <taxon>Theropoda</taxon>
        <taxon>Coelurosauria</taxon>
        <taxon>Aves</taxon>
        <taxon>Neognathae</taxon>
        <taxon>Neoaves</taxon>
        <taxon>Columbimorphae</taxon>
        <taxon>Columbiformes</taxon>
        <taxon>Columbidae</taxon>
        <taxon>Patagioenas</taxon>
    </lineage>
</organism>
<gene>
    <name evidence="1" type="ORF">AV530_004909</name>
</gene>
<comment type="caution">
    <text evidence="1">The sequence shown here is derived from an EMBL/GenBank/DDBJ whole genome shotgun (WGS) entry which is preliminary data.</text>
</comment>
<dbReference type="AlphaFoldDB" id="A0A1V4K381"/>
<sequence>MMVFVFPNGSYSLPLSWDPALSSCCAQGSWESVVTVLKDLCCLPGSTPPTPQCPALGKMETGNQNLASTEPKTHQGIHYMISEEPLQAVEWDLAERSTVHLHEGGKGLGLKQ</sequence>